<comment type="caution">
    <text evidence="1">The sequence shown here is derived from an EMBL/GenBank/DDBJ whole genome shotgun (WGS) entry which is preliminary data.</text>
</comment>
<reference evidence="1" key="1">
    <citation type="submission" date="2021-02" db="EMBL/GenBank/DDBJ databases">
        <authorList>
            <person name="Nowell W R."/>
        </authorList>
    </citation>
    <scope>NUCLEOTIDE SEQUENCE</scope>
    <source>
        <strain evidence="1">Ploen Becks lab</strain>
    </source>
</reference>
<gene>
    <name evidence="1" type="ORF">OXX778_LOCUS21363</name>
</gene>
<dbReference type="EMBL" id="CAJNOC010007814">
    <property type="protein sequence ID" value="CAF1105472.1"/>
    <property type="molecule type" value="Genomic_DNA"/>
</dbReference>
<accession>A0A814PFA4</accession>
<evidence type="ECO:0000313" key="2">
    <source>
        <dbReference type="Proteomes" id="UP000663879"/>
    </source>
</evidence>
<feature type="non-terminal residue" evidence="1">
    <location>
        <position position="1"/>
    </location>
</feature>
<organism evidence="1 2">
    <name type="scientific">Brachionus calyciflorus</name>
    <dbReference type="NCBI Taxonomy" id="104777"/>
    <lineage>
        <taxon>Eukaryota</taxon>
        <taxon>Metazoa</taxon>
        <taxon>Spiralia</taxon>
        <taxon>Gnathifera</taxon>
        <taxon>Rotifera</taxon>
        <taxon>Eurotatoria</taxon>
        <taxon>Monogononta</taxon>
        <taxon>Pseudotrocha</taxon>
        <taxon>Ploima</taxon>
        <taxon>Brachionidae</taxon>
        <taxon>Brachionus</taxon>
    </lineage>
</organism>
<proteinExistence type="predicted"/>
<dbReference type="Proteomes" id="UP000663879">
    <property type="component" value="Unassembled WGS sequence"/>
</dbReference>
<dbReference type="AlphaFoldDB" id="A0A814PFA4"/>
<keyword evidence="2" id="KW-1185">Reference proteome</keyword>
<sequence>IVFLEMLQTKRNRFSTYFYQEATFNGKQMAPPPIQDSRYKL</sequence>
<evidence type="ECO:0000313" key="1">
    <source>
        <dbReference type="EMBL" id="CAF1105472.1"/>
    </source>
</evidence>
<name>A0A814PFA4_9BILA</name>
<protein>
    <submittedName>
        <fullName evidence="1">Uncharacterized protein</fullName>
    </submittedName>
</protein>